<evidence type="ECO:0000313" key="1">
    <source>
        <dbReference type="EMBL" id="RKF16173.1"/>
    </source>
</evidence>
<dbReference type="SUPFAM" id="SSF140683">
    <property type="entry name" value="SP0561-like"/>
    <property type="match status" value="1"/>
</dbReference>
<gene>
    <name evidence="1" type="ORF">D6850_00985</name>
</gene>
<dbReference type="Proteomes" id="UP000281128">
    <property type="component" value="Unassembled WGS sequence"/>
</dbReference>
<name>A0A3A8AVA3_9RHOB</name>
<proteinExistence type="predicted"/>
<dbReference type="Gene3D" id="1.10.3910.10">
    <property type="entry name" value="SP0561-like"/>
    <property type="match status" value="1"/>
</dbReference>
<dbReference type="RefSeq" id="WP_121163122.1">
    <property type="nucleotide sequence ID" value="NZ_RAPE01000001.1"/>
</dbReference>
<organism evidence="1 2">
    <name type="scientific">Roseovarius spongiae</name>
    <dbReference type="NCBI Taxonomy" id="2320272"/>
    <lineage>
        <taxon>Bacteria</taxon>
        <taxon>Pseudomonadati</taxon>
        <taxon>Pseudomonadota</taxon>
        <taxon>Alphaproteobacteria</taxon>
        <taxon>Rhodobacterales</taxon>
        <taxon>Roseobacteraceae</taxon>
        <taxon>Roseovarius</taxon>
    </lineage>
</organism>
<dbReference type="InterPro" id="IPR038062">
    <property type="entry name" value="ScdA-like_N_sf"/>
</dbReference>
<protein>
    <submittedName>
        <fullName evidence="1">DUF1858 domain-containing protein</fullName>
    </submittedName>
</protein>
<accession>A0A3A8AVA3</accession>
<dbReference type="EMBL" id="RAPE01000001">
    <property type="protein sequence ID" value="RKF16173.1"/>
    <property type="molecule type" value="Genomic_DNA"/>
</dbReference>
<dbReference type="OrthoDB" id="5397989at2"/>
<evidence type="ECO:0000313" key="2">
    <source>
        <dbReference type="Proteomes" id="UP000281128"/>
    </source>
</evidence>
<comment type="caution">
    <text evidence="1">The sequence shown here is derived from an EMBL/GenBank/DDBJ whole genome shotgun (WGS) entry which is preliminary data.</text>
</comment>
<dbReference type="PANTHER" id="PTHR39341">
    <property type="entry name" value="BSL7085 PROTEIN"/>
    <property type="match status" value="1"/>
</dbReference>
<dbReference type="InterPro" id="IPR023883">
    <property type="entry name" value="CHP03980_redox-disulphide"/>
</dbReference>
<dbReference type="AlphaFoldDB" id="A0A3A8AVA3"/>
<dbReference type="NCBIfam" id="TIGR03980">
    <property type="entry name" value="prismane_assoc"/>
    <property type="match status" value="1"/>
</dbReference>
<reference evidence="1 2" key="1">
    <citation type="submission" date="2018-09" db="EMBL/GenBank/DDBJ databases">
        <title>Roseovarius spongiae sp. nov., isolated from a marine sponge.</title>
        <authorList>
            <person name="Zhuang L."/>
            <person name="Luo L."/>
        </authorList>
    </citation>
    <scope>NUCLEOTIDE SEQUENCE [LARGE SCALE GENOMIC DNA]</scope>
    <source>
        <strain evidence="1 2">HN-E21</strain>
    </source>
</reference>
<sequence length="76" mass="8856">MRRRPRLDDPDLPIADLLRNWPQAVAVFMRHRMLCVGCLISSFHTVIDACDEYALDESEFRRELRQAVSASDAPRR</sequence>
<dbReference type="PANTHER" id="PTHR39341:SF1">
    <property type="entry name" value="DUF1858 DOMAIN-CONTAINING PROTEIN"/>
    <property type="match status" value="1"/>
</dbReference>
<keyword evidence="2" id="KW-1185">Reference proteome</keyword>